<comment type="caution">
    <text evidence="1">The sequence shown here is derived from an EMBL/GenBank/DDBJ whole genome shotgun (WGS) entry which is preliminary data.</text>
</comment>
<evidence type="ECO:0000313" key="2">
    <source>
        <dbReference type="Proteomes" id="UP000287766"/>
    </source>
</evidence>
<accession>A0A7Z6ZSF7</accession>
<name>A0A7Z6ZSF7_9GAMM</name>
<dbReference type="AlphaFoldDB" id="A0A7Z6ZSF7"/>
<organism evidence="1 2">
    <name type="scientific">Pseudidiomarina aestuarii</name>
    <dbReference type="NCBI Taxonomy" id="624146"/>
    <lineage>
        <taxon>Bacteria</taxon>
        <taxon>Pseudomonadati</taxon>
        <taxon>Pseudomonadota</taxon>
        <taxon>Gammaproteobacteria</taxon>
        <taxon>Alteromonadales</taxon>
        <taxon>Idiomarinaceae</taxon>
        <taxon>Pseudidiomarina</taxon>
    </lineage>
</organism>
<reference evidence="2" key="1">
    <citation type="journal article" date="2018" name="Front. Microbiol.">
        <title>Genome-Based Analysis Reveals the Taxonomy and Diversity of the Family Idiomarinaceae.</title>
        <authorList>
            <person name="Liu Y."/>
            <person name="Lai Q."/>
            <person name="Shao Z."/>
        </authorList>
    </citation>
    <scope>NUCLEOTIDE SEQUENCE [LARGE SCALE GENOMIC DNA]</scope>
    <source>
        <strain evidence="2">KYW314</strain>
    </source>
</reference>
<protein>
    <submittedName>
        <fullName evidence="1">Uncharacterized protein</fullName>
    </submittedName>
</protein>
<dbReference type="EMBL" id="PIPR01000002">
    <property type="protein sequence ID" value="RUO39540.1"/>
    <property type="molecule type" value="Genomic_DNA"/>
</dbReference>
<dbReference type="RefSeq" id="WP_169931217.1">
    <property type="nucleotide sequence ID" value="NZ_PIPR01000002.1"/>
</dbReference>
<keyword evidence="2" id="KW-1185">Reference proteome</keyword>
<dbReference type="Proteomes" id="UP000287766">
    <property type="component" value="Unassembled WGS sequence"/>
</dbReference>
<proteinExistence type="predicted"/>
<sequence length="66" mass="7769">MKSIWRIHTTASTAEDIQRLQTQVRRLAVDYNEVVETDRIQSIRKRWRLFAEPIAQQVLANEAEST</sequence>
<evidence type="ECO:0000313" key="1">
    <source>
        <dbReference type="EMBL" id="RUO39540.1"/>
    </source>
</evidence>
<gene>
    <name evidence="1" type="ORF">CWE22_09590</name>
</gene>